<gene>
    <name evidence="2" type="ORF">CTI18_04735</name>
</gene>
<sequence length="92" mass="10699">MVYKYKGTKNIPLLQLLKQLSYIELTLWKMRGLRCLQQHNLPIDDASLAADGDISQWCLLLNEQWKSLGFQNVFIDTDSDEYWVAIVPIVNN</sequence>
<evidence type="ECO:0000313" key="2">
    <source>
        <dbReference type="EMBL" id="PIK20677.1"/>
    </source>
</evidence>
<reference evidence="2 3" key="1">
    <citation type="submission" date="2017-11" db="EMBL/GenBank/DDBJ databases">
        <title>Genome sequencing of Prevotella intermedia KCOM 1653.</title>
        <authorList>
            <person name="Kook J.-K."/>
            <person name="Park S.-N."/>
            <person name="Lim Y.K."/>
        </authorList>
    </citation>
    <scope>NUCLEOTIDE SEQUENCE [LARGE SCALE GENOMIC DNA]</scope>
    <source>
        <strain evidence="2 3">KCOM 1653</strain>
    </source>
</reference>
<dbReference type="EMBL" id="PEKN01000001">
    <property type="protein sequence ID" value="PIK20677.1"/>
    <property type="molecule type" value="Genomic_DNA"/>
</dbReference>
<dbReference type="AlphaFoldDB" id="A0A2G8IB63"/>
<name>A0A2G8IB63_PREIN</name>
<dbReference type="Proteomes" id="UP000230046">
    <property type="component" value="Unassembled WGS sequence"/>
</dbReference>
<evidence type="ECO:0000259" key="1">
    <source>
        <dbReference type="Pfam" id="PF20335"/>
    </source>
</evidence>
<proteinExistence type="predicted"/>
<evidence type="ECO:0000313" key="3">
    <source>
        <dbReference type="Proteomes" id="UP000230046"/>
    </source>
</evidence>
<feature type="domain" description="DUF6630" evidence="1">
    <location>
        <begin position="37"/>
        <end position="88"/>
    </location>
</feature>
<dbReference type="InterPro" id="IPR046582">
    <property type="entry name" value="DUF6630"/>
</dbReference>
<protein>
    <recommendedName>
        <fullName evidence="1">DUF6630 domain-containing protein</fullName>
    </recommendedName>
</protein>
<accession>A0A2G8IB63</accession>
<comment type="caution">
    <text evidence="2">The sequence shown here is derived from an EMBL/GenBank/DDBJ whole genome shotgun (WGS) entry which is preliminary data.</text>
</comment>
<organism evidence="2 3">
    <name type="scientific">Prevotella intermedia</name>
    <dbReference type="NCBI Taxonomy" id="28131"/>
    <lineage>
        <taxon>Bacteria</taxon>
        <taxon>Pseudomonadati</taxon>
        <taxon>Bacteroidota</taxon>
        <taxon>Bacteroidia</taxon>
        <taxon>Bacteroidales</taxon>
        <taxon>Prevotellaceae</taxon>
        <taxon>Prevotella</taxon>
    </lineage>
</organism>
<dbReference type="Pfam" id="PF20335">
    <property type="entry name" value="DUF6630"/>
    <property type="match status" value="1"/>
</dbReference>